<evidence type="ECO:0000313" key="2">
    <source>
        <dbReference type="EMBL" id="MBW0548119.1"/>
    </source>
</evidence>
<comment type="caution">
    <text evidence="2">The sequence shown here is derived from an EMBL/GenBank/DDBJ whole genome shotgun (WGS) entry which is preliminary data.</text>
</comment>
<dbReference type="Proteomes" id="UP000765509">
    <property type="component" value="Unassembled WGS sequence"/>
</dbReference>
<feature type="region of interest" description="Disordered" evidence="1">
    <location>
        <begin position="31"/>
        <end position="86"/>
    </location>
</feature>
<evidence type="ECO:0000313" key="3">
    <source>
        <dbReference type="Proteomes" id="UP000765509"/>
    </source>
</evidence>
<proteinExistence type="predicted"/>
<keyword evidence="3" id="KW-1185">Reference proteome</keyword>
<feature type="compositionally biased region" description="Polar residues" evidence="1">
    <location>
        <begin position="68"/>
        <end position="86"/>
    </location>
</feature>
<protein>
    <submittedName>
        <fullName evidence="2">Uncharacterized protein</fullName>
    </submittedName>
</protein>
<reference evidence="2" key="1">
    <citation type="submission" date="2021-03" db="EMBL/GenBank/DDBJ databases">
        <title>Draft genome sequence of rust myrtle Austropuccinia psidii MF-1, a brazilian biotype.</title>
        <authorList>
            <person name="Quecine M.C."/>
            <person name="Pachon D.M.R."/>
            <person name="Bonatelli M.L."/>
            <person name="Correr F.H."/>
            <person name="Franceschini L.M."/>
            <person name="Leite T.F."/>
            <person name="Margarido G.R.A."/>
            <person name="Almeida C.A."/>
            <person name="Ferrarezi J.A."/>
            <person name="Labate C.A."/>
        </authorList>
    </citation>
    <scope>NUCLEOTIDE SEQUENCE</scope>
    <source>
        <strain evidence="2">MF-1</strain>
    </source>
</reference>
<gene>
    <name evidence="2" type="ORF">O181_087834</name>
</gene>
<dbReference type="AlphaFoldDB" id="A0A9Q3P2D8"/>
<name>A0A9Q3P2D8_9BASI</name>
<organism evidence="2 3">
    <name type="scientific">Austropuccinia psidii MF-1</name>
    <dbReference type="NCBI Taxonomy" id="1389203"/>
    <lineage>
        <taxon>Eukaryota</taxon>
        <taxon>Fungi</taxon>
        <taxon>Dikarya</taxon>
        <taxon>Basidiomycota</taxon>
        <taxon>Pucciniomycotina</taxon>
        <taxon>Pucciniomycetes</taxon>
        <taxon>Pucciniales</taxon>
        <taxon>Sphaerophragmiaceae</taxon>
        <taxon>Austropuccinia</taxon>
    </lineage>
</organism>
<feature type="compositionally biased region" description="Acidic residues" evidence="1">
    <location>
        <begin position="40"/>
        <end position="56"/>
    </location>
</feature>
<dbReference type="EMBL" id="AVOT02053262">
    <property type="protein sequence ID" value="MBW0548119.1"/>
    <property type="molecule type" value="Genomic_DNA"/>
</dbReference>
<sequence>MERAAPSRKEGRGRRRSISFSGVVGQFLGTSMTTFKGPCEDGEEEQENSVEEEESDGTVGVPALVGASQDTGGPTLAKSDQSVSSV</sequence>
<evidence type="ECO:0000256" key="1">
    <source>
        <dbReference type="SAM" id="MobiDB-lite"/>
    </source>
</evidence>
<accession>A0A9Q3P2D8</accession>